<keyword evidence="4" id="KW-1185">Reference proteome</keyword>
<gene>
    <name evidence="3" type="ORF">BD626DRAFT_568253</name>
</gene>
<dbReference type="EMBL" id="VDMD01000007">
    <property type="protein sequence ID" value="TRM64510.1"/>
    <property type="molecule type" value="Genomic_DNA"/>
</dbReference>
<dbReference type="STRING" id="97359.A0A550CI76"/>
<feature type="coiled-coil region" evidence="1">
    <location>
        <begin position="34"/>
        <end position="68"/>
    </location>
</feature>
<dbReference type="Proteomes" id="UP000320762">
    <property type="component" value="Unassembled WGS sequence"/>
</dbReference>
<name>A0A550CI76_9AGAR</name>
<dbReference type="AlphaFoldDB" id="A0A550CI76"/>
<dbReference type="InterPro" id="IPR001810">
    <property type="entry name" value="F-box_dom"/>
</dbReference>
<proteinExistence type="predicted"/>
<evidence type="ECO:0000256" key="1">
    <source>
        <dbReference type="SAM" id="Coils"/>
    </source>
</evidence>
<dbReference type="Gene3D" id="1.20.1280.50">
    <property type="match status" value="1"/>
</dbReference>
<protein>
    <recommendedName>
        <fullName evidence="2">F-box domain-containing protein</fullName>
    </recommendedName>
</protein>
<dbReference type="OrthoDB" id="3221235at2759"/>
<evidence type="ECO:0000259" key="2">
    <source>
        <dbReference type="Pfam" id="PF12937"/>
    </source>
</evidence>
<comment type="caution">
    <text evidence="3">The sequence shown here is derived from an EMBL/GenBank/DDBJ whole genome shotgun (WGS) entry which is preliminary data.</text>
</comment>
<evidence type="ECO:0000313" key="4">
    <source>
        <dbReference type="Proteomes" id="UP000320762"/>
    </source>
</evidence>
<keyword evidence="1" id="KW-0175">Coiled coil</keyword>
<evidence type="ECO:0000313" key="3">
    <source>
        <dbReference type="EMBL" id="TRM64510.1"/>
    </source>
</evidence>
<reference evidence="3 4" key="1">
    <citation type="journal article" date="2019" name="New Phytol.">
        <title>Comparative genomics reveals unique wood-decay strategies and fruiting body development in the Schizophyllaceae.</title>
        <authorList>
            <person name="Almasi E."/>
            <person name="Sahu N."/>
            <person name="Krizsan K."/>
            <person name="Balint B."/>
            <person name="Kovacs G.M."/>
            <person name="Kiss B."/>
            <person name="Cseklye J."/>
            <person name="Drula E."/>
            <person name="Henrissat B."/>
            <person name="Nagy I."/>
            <person name="Chovatia M."/>
            <person name="Adam C."/>
            <person name="LaButti K."/>
            <person name="Lipzen A."/>
            <person name="Riley R."/>
            <person name="Grigoriev I.V."/>
            <person name="Nagy L.G."/>
        </authorList>
    </citation>
    <scope>NUCLEOTIDE SEQUENCE [LARGE SCALE GENOMIC DNA]</scope>
    <source>
        <strain evidence="3 4">NL-1724</strain>
    </source>
</reference>
<sequence length="356" mass="38814">MSTCPESPTLIADKLLNTNQAPTAQKRQLVKALLEDSTAAAAVLEAKIGALQAELAQESAKLAKIQKVVAGYRAIISPFRHLPTEILQTIFRFTLPRSHNALASTKDPPLLFTRVCREWRDVALATPELWASIHIVCMSFEDDMPDEARAAIKYRASAIAAWIARSGACLLDISIQGARSLEGGLGYGSHVDLNMISSVPLTLSAILPYSHRWRELHITASIDDLGPLEALCTPDLPELVSFSLNENMALRGGPVTHDDLAGPTFLSKATRLRDLRMTLSTRPNNLARSLPVIPHDSLVSLCLRDPYIDARSLRGLADNIAQCVTLQQLKVDIANSRIRLDGAALAFQGKLFTAQN</sequence>
<organism evidence="3 4">
    <name type="scientific">Schizophyllum amplum</name>
    <dbReference type="NCBI Taxonomy" id="97359"/>
    <lineage>
        <taxon>Eukaryota</taxon>
        <taxon>Fungi</taxon>
        <taxon>Dikarya</taxon>
        <taxon>Basidiomycota</taxon>
        <taxon>Agaricomycotina</taxon>
        <taxon>Agaricomycetes</taxon>
        <taxon>Agaricomycetidae</taxon>
        <taxon>Agaricales</taxon>
        <taxon>Schizophyllaceae</taxon>
        <taxon>Schizophyllum</taxon>
    </lineage>
</organism>
<feature type="domain" description="F-box" evidence="2">
    <location>
        <begin position="80"/>
        <end position="135"/>
    </location>
</feature>
<dbReference type="Pfam" id="PF12937">
    <property type="entry name" value="F-box-like"/>
    <property type="match status" value="1"/>
</dbReference>
<accession>A0A550CI76</accession>